<dbReference type="SMART" id="SM00173">
    <property type="entry name" value="RAS"/>
    <property type="match status" value="1"/>
</dbReference>
<reference evidence="4" key="2">
    <citation type="journal article" date="2017" name="Genome Announc.">
        <title>Genome sequences of Cyberlindnera fabianii 65, Pichia kudriavzevii 129, and Saccharomyces cerevisiae 131 isolated from fermented masau fruits in Zimbabwe.</title>
        <authorList>
            <person name="van Rijswijck I.M.H."/>
            <person name="Derks M.F.L."/>
            <person name="Abee T."/>
            <person name="de Ridder D."/>
            <person name="Smid E.J."/>
        </authorList>
    </citation>
    <scope>NUCLEOTIDE SEQUENCE [LARGE SCALE GENOMIC DNA]</scope>
    <source>
        <strain evidence="4">65</strain>
    </source>
</reference>
<name>A0A061AR63_CYBFA</name>
<dbReference type="SMART" id="SM00175">
    <property type="entry name" value="RAB"/>
    <property type="match status" value="1"/>
</dbReference>
<dbReference type="SUPFAM" id="SSF52540">
    <property type="entry name" value="P-loop containing nucleoside triphosphate hydrolases"/>
    <property type="match status" value="1"/>
</dbReference>
<evidence type="ECO:0000313" key="3">
    <source>
        <dbReference type="EMBL" id="ONH68927.1"/>
    </source>
</evidence>
<dbReference type="OrthoDB" id="63533at2759"/>
<dbReference type="PROSITE" id="PS51420">
    <property type="entry name" value="RHO"/>
    <property type="match status" value="1"/>
</dbReference>
<dbReference type="Gene3D" id="3.40.50.300">
    <property type="entry name" value="P-loop containing nucleotide triphosphate hydrolases"/>
    <property type="match status" value="1"/>
</dbReference>
<dbReference type="InterPro" id="IPR005225">
    <property type="entry name" value="Small_GTP-bd"/>
</dbReference>
<dbReference type="OMA" id="GASFFRY"/>
<reference evidence="3" key="3">
    <citation type="submission" date="2017-01" db="EMBL/GenBank/DDBJ databases">
        <authorList>
            <person name="Mah S.A."/>
            <person name="Swanson W.J."/>
            <person name="Moy G.W."/>
            <person name="Vacquier V.D."/>
        </authorList>
    </citation>
    <scope>NUCLEOTIDE SEQUENCE [LARGE SCALE GENOMIC DNA]</scope>
    <source>
        <strain evidence="3">65</strain>
    </source>
</reference>
<gene>
    <name evidence="3" type="ORF">BON22_1572</name>
    <name evidence="2" type="ORF">CYFA0S_01e18316g</name>
</gene>
<dbReference type="FunFam" id="3.40.50.300:FF:000823">
    <property type="entry name" value="Small GTPase RAB, putative"/>
    <property type="match status" value="1"/>
</dbReference>
<dbReference type="CDD" id="cd01860">
    <property type="entry name" value="Rab5_related"/>
    <property type="match status" value="1"/>
</dbReference>
<organism evidence="2">
    <name type="scientific">Cyberlindnera fabianii</name>
    <name type="common">Yeast</name>
    <name type="synonym">Hansenula fabianii</name>
    <dbReference type="NCBI Taxonomy" id="36022"/>
    <lineage>
        <taxon>Eukaryota</taxon>
        <taxon>Fungi</taxon>
        <taxon>Dikarya</taxon>
        <taxon>Ascomycota</taxon>
        <taxon>Saccharomycotina</taxon>
        <taxon>Saccharomycetes</taxon>
        <taxon>Phaffomycetales</taxon>
        <taxon>Phaffomycetaceae</taxon>
        <taxon>Cyberlindnera</taxon>
    </lineage>
</organism>
<dbReference type="InterPro" id="IPR001806">
    <property type="entry name" value="Small_GTPase"/>
</dbReference>
<dbReference type="NCBIfam" id="TIGR00231">
    <property type="entry name" value="small_GTP"/>
    <property type="match status" value="1"/>
</dbReference>
<dbReference type="InterPro" id="IPR027417">
    <property type="entry name" value="P-loop_NTPase"/>
</dbReference>
<dbReference type="AlphaFoldDB" id="A0A061AR63"/>
<dbReference type="Proteomes" id="UP000189513">
    <property type="component" value="Unassembled WGS sequence"/>
</dbReference>
<dbReference type="PRINTS" id="PR00449">
    <property type="entry name" value="RASTRNSFRMNG"/>
</dbReference>
<dbReference type="SMART" id="SM00174">
    <property type="entry name" value="RHO"/>
    <property type="match status" value="1"/>
</dbReference>
<dbReference type="GO" id="GO:0003924">
    <property type="term" value="F:GTPase activity"/>
    <property type="evidence" value="ECO:0007669"/>
    <property type="project" value="InterPro"/>
</dbReference>
<dbReference type="GO" id="GO:0005525">
    <property type="term" value="F:GTP binding"/>
    <property type="evidence" value="ECO:0007669"/>
    <property type="project" value="InterPro"/>
</dbReference>
<dbReference type="PROSITE" id="PS51421">
    <property type="entry name" value="RAS"/>
    <property type="match status" value="1"/>
</dbReference>
<dbReference type="STRING" id="36022.A0A061AR63"/>
<evidence type="ECO:0000313" key="4">
    <source>
        <dbReference type="Proteomes" id="UP000189513"/>
    </source>
</evidence>
<dbReference type="PROSITE" id="PS51419">
    <property type="entry name" value="RAB"/>
    <property type="match status" value="1"/>
</dbReference>
<evidence type="ECO:0000313" key="2">
    <source>
        <dbReference type="EMBL" id="CDR37853.1"/>
    </source>
</evidence>
<protein>
    <submittedName>
        <fullName evidence="2">CYFA0S01e18316g1_1</fullName>
    </submittedName>
    <submittedName>
        <fullName evidence="3">Vacuolar protein sorting-associated protein 21</fullName>
    </submittedName>
</protein>
<dbReference type="PANTHER" id="PTHR47978">
    <property type="match status" value="1"/>
</dbReference>
<reference evidence="2" key="1">
    <citation type="journal article" date="2014" name="Genome Announc.">
        <title>Genome sequence of the yeast Cyberlindnera fabianii (Hansenula fabianii).</title>
        <authorList>
            <person name="Freel K.C."/>
            <person name="Sarilar V."/>
            <person name="Neuveglise C."/>
            <person name="Devillers H."/>
            <person name="Friedrich A."/>
            <person name="Schacherer J."/>
        </authorList>
    </citation>
    <scope>NUCLEOTIDE SEQUENCE</scope>
    <source>
        <strain evidence="2">YJS4271</strain>
    </source>
</reference>
<keyword evidence="1" id="KW-0547">Nucleotide-binding</keyword>
<proteinExistence type="predicted"/>
<dbReference type="EMBL" id="LK052886">
    <property type="protein sequence ID" value="CDR37853.1"/>
    <property type="molecule type" value="Genomic_DNA"/>
</dbReference>
<keyword evidence="4" id="KW-1185">Reference proteome</keyword>
<evidence type="ECO:0000256" key="1">
    <source>
        <dbReference type="ARBA" id="ARBA00022741"/>
    </source>
</evidence>
<accession>A0A061AR63</accession>
<dbReference type="VEuPathDB" id="FungiDB:BON22_1572"/>
<sequence length="206" mass="22349">MSKPVTPVKLVLLGEAAVGKSSLVLRFVSNDFQENKEPTIGAAFLTQRCAIGDKTIKFEIWDTAGQERFASLAPMYYRNAQCAVVVYDVTKPASFIKARHWVKELHEQAAAGIVIALCANKHDLVEADETQRKVAYAEGQQLAEEEGLLFFETSAKTGFNVKEVFVALGAKVPSPDESVEQAPQQGANKVDLNVQNDSAVNSGCAC</sequence>
<dbReference type="SMART" id="SM00176">
    <property type="entry name" value="RAN"/>
    <property type="match status" value="1"/>
</dbReference>
<dbReference type="EMBL" id="MPUK01000002">
    <property type="protein sequence ID" value="ONH68927.1"/>
    <property type="molecule type" value="Genomic_DNA"/>
</dbReference>
<dbReference type="Pfam" id="PF00071">
    <property type="entry name" value="Ras"/>
    <property type="match status" value="1"/>
</dbReference>